<evidence type="ECO:0000256" key="1">
    <source>
        <dbReference type="SAM" id="MobiDB-lite"/>
    </source>
</evidence>
<comment type="caution">
    <text evidence="2">The sequence shown here is derived from an EMBL/GenBank/DDBJ whole genome shotgun (WGS) entry which is preliminary data.</text>
</comment>
<dbReference type="Proteomes" id="UP000295146">
    <property type="component" value="Unassembled WGS sequence"/>
</dbReference>
<dbReference type="EMBL" id="SODP01000001">
    <property type="protein sequence ID" value="TDW75316.1"/>
    <property type="molecule type" value="Genomic_DNA"/>
</dbReference>
<name>A0A4R8CGN1_9ACTN</name>
<evidence type="ECO:0000313" key="2">
    <source>
        <dbReference type="EMBL" id="TDW75316.1"/>
    </source>
</evidence>
<gene>
    <name evidence="2" type="ORF">EV653_0439</name>
</gene>
<dbReference type="RefSeq" id="WP_134097408.1">
    <property type="nucleotide sequence ID" value="NZ_SODP01000001.1"/>
</dbReference>
<organism evidence="2 3">
    <name type="scientific">Kribbella pratensis</name>
    <dbReference type="NCBI Taxonomy" id="2512112"/>
    <lineage>
        <taxon>Bacteria</taxon>
        <taxon>Bacillati</taxon>
        <taxon>Actinomycetota</taxon>
        <taxon>Actinomycetes</taxon>
        <taxon>Propionibacteriales</taxon>
        <taxon>Kribbellaceae</taxon>
        <taxon>Kribbella</taxon>
    </lineage>
</organism>
<dbReference type="OrthoDB" id="3823373at2"/>
<accession>A0A4R8CGN1</accession>
<keyword evidence="3" id="KW-1185">Reference proteome</keyword>
<feature type="region of interest" description="Disordered" evidence="1">
    <location>
        <begin position="106"/>
        <end position="137"/>
    </location>
</feature>
<protein>
    <submittedName>
        <fullName evidence="2">Uncharacterized protein</fullName>
    </submittedName>
</protein>
<reference evidence="2 3" key="1">
    <citation type="submission" date="2019-03" db="EMBL/GenBank/DDBJ databases">
        <title>Genomic Encyclopedia of Type Strains, Phase III (KMG-III): the genomes of soil and plant-associated and newly described type strains.</title>
        <authorList>
            <person name="Whitman W."/>
        </authorList>
    </citation>
    <scope>NUCLEOTIDE SEQUENCE [LARGE SCALE GENOMIC DNA]</scope>
    <source>
        <strain evidence="2 3">VKM Ac-2573</strain>
    </source>
</reference>
<proteinExistence type="predicted"/>
<dbReference type="AlphaFoldDB" id="A0A4R8CGN1"/>
<evidence type="ECO:0000313" key="3">
    <source>
        <dbReference type="Proteomes" id="UP000295146"/>
    </source>
</evidence>
<sequence length="165" mass="17914">MTTWASVEGIRGDLAGVLSRFREGRTRAFSFGDGGPEAVMLTYDEFEDLGGEGKFTVGDEVVEPAALAEQLPGLMEALRAGSGTPVVWGDDGEPEAVVMSTTQYRDLRGDDHPPAGVVDDPTVRTYATEPLPDSRPLDLDEWAARMGPDTQEVLEELRREDREGS</sequence>